<dbReference type="Pfam" id="PF00153">
    <property type="entry name" value="Mito_carr"/>
    <property type="match status" value="3"/>
</dbReference>
<comment type="caution">
    <text evidence="13">The sequence shown here is derived from an EMBL/GenBank/DDBJ whole genome shotgun (WGS) entry which is preliminary data.</text>
</comment>
<dbReference type="eggNOG" id="KOG0766">
    <property type="taxonomic scope" value="Eukaryota"/>
</dbReference>
<keyword evidence="3 10" id="KW-0812">Transmembrane</keyword>
<dbReference type="GO" id="GO:0015187">
    <property type="term" value="F:glycine transmembrane transporter activity"/>
    <property type="evidence" value="ECO:0007669"/>
    <property type="project" value="UniProtKB-UniRule"/>
</dbReference>
<evidence type="ECO:0000256" key="3">
    <source>
        <dbReference type="ARBA" id="ARBA00022692"/>
    </source>
</evidence>
<keyword evidence="6 10" id="KW-1133">Transmembrane helix</keyword>
<feature type="repeat" description="Solcar" evidence="11">
    <location>
        <begin position="160"/>
        <end position="244"/>
    </location>
</feature>
<comment type="function">
    <text evidence="10">Mitochondrial glycine transporter that imports glycine into the mitochondrial matrix. Plays an important role in providing glycine for the first enzymatic step in heme biosynthesis, the condensation of glycine with succinyl-CoA to produce 5-aminolevulinate (ALA) in the miochondrial matrix.</text>
</comment>
<dbReference type="HOGENOM" id="CLU_015166_0_3_1"/>
<evidence type="ECO:0000256" key="5">
    <source>
        <dbReference type="ARBA" id="ARBA00022792"/>
    </source>
</evidence>
<gene>
    <name evidence="13" type="ORF">A1O1_02508</name>
</gene>
<protein>
    <recommendedName>
        <fullName evidence="10">Mitochondrial glycine transporter</fullName>
    </recommendedName>
    <alternativeName>
        <fullName evidence="10">Solute carrier family 25 member 38 homolog</fullName>
    </alternativeName>
</protein>
<feature type="compositionally biased region" description="Low complexity" evidence="12">
    <location>
        <begin position="108"/>
        <end position="119"/>
    </location>
</feature>
<feature type="repeat" description="Solcar" evidence="11">
    <location>
        <begin position="20"/>
        <end position="103"/>
    </location>
</feature>
<organism evidence="13 14">
    <name type="scientific">Capronia coronata CBS 617.96</name>
    <dbReference type="NCBI Taxonomy" id="1182541"/>
    <lineage>
        <taxon>Eukaryota</taxon>
        <taxon>Fungi</taxon>
        <taxon>Dikarya</taxon>
        <taxon>Ascomycota</taxon>
        <taxon>Pezizomycotina</taxon>
        <taxon>Eurotiomycetes</taxon>
        <taxon>Chaetothyriomycetidae</taxon>
        <taxon>Chaetothyriales</taxon>
        <taxon>Herpotrichiellaceae</taxon>
        <taxon>Capronia</taxon>
    </lineage>
</organism>
<comment type="similarity">
    <text evidence="10">Belongs to the mitochondrial carrier (TC 2.A.29) family. SLC25A38 subfamily.</text>
</comment>
<evidence type="ECO:0000256" key="6">
    <source>
        <dbReference type="ARBA" id="ARBA00022989"/>
    </source>
</evidence>
<dbReference type="Gene3D" id="1.50.40.10">
    <property type="entry name" value="Mitochondrial carrier domain"/>
    <property type="match status" value="2"/>
</dbReference>
<keyword evidence="4 10" id="KW-0677">Repeat</keyword>
<evidence type="ECO:0000256" key="12">
    <source>
        <dbReference type="SAM" id="MobiDB-lite"/>
    </source>
</evidence>
<comment type="catalytic activity">
    <reaction evidence="9 10">
        <text>glycine(in) = glycine(out)</text>
        <dbReference type="Rhea" id="RHEA:70715"/>
        <dbReference type="ChEBI" id="CHEBI:57305"/>
    </reaction>
</comment>
<dbReference type="HAMAP" id="MF_03064">
    <property type="entry name" value="SLC25A38"/>
    <property type="match status" value="1"/>
</dbReference>
<dbReference type="PANTHER" id="PTHR46181">
    <property type="entry name" value="MITOCHONDRIAL GLYCINE TRANSPORTER"/>
    <property type="match status" value="1"/>
</dbReference>
<dbReference type="STRING" id="1182541.W9YWQ5"/>
<reference evidence="13 14" key="1">
    <citation type="submission" date="2013-03" db="EMBL/GenBank/DDBJ databases">
        <title>The Genome Sequence of Capronia coronata CBS 617.96.</title>
        <authorList>
            <consortium name="The Broad Institute Genomics Platform"/>
            <person name="Cuomo C."/>
            <person name="de Hoog S."/>
            <person name="Gorbushina A."/>
            <person name="Walker B."/>
            <person name="Young S.K."/>
            <person name="Zeng Q."/>
            <person name="Gargeya S."/>
            <person name="Fitzgerald M."/>
            <person name="Haas B."/>
            <person name="Abouelleil A."/>
            <person name="Allen A.W."/>
            <person name="Alvarado L."/>
            <person name="Arachchi H.M."/>
            <person name="Berlin A.M."/>
            <person name="Chapman S.B."/>
            <person name="Gainer-Dewar J."/>
            <person name="Goldberg J."/>
            <person name="Griggs A."/>
            <person name="Gujja S."/>
            <person name="Hansen M."/>
            <person name="Howarth C."/>
            <person name="Imamovic A."/>
            <person name="Ireland A."/>
            <person name="Larimer J."/>
            <person name="McCowan C."/>
            <person name="Murphy C."/>
            <person name="Pearson M."/>
            <person name="Poon T.W."/>
            <person name="Priest M."/>
            <person name="Roberts A."/>
            <person name="Saif S."/>
            <person name="Shea T."/>
            <person name="Sisk P."/>
            <person name="Sykes S."/>
            <person name="Wortman J."/>
            <person name="Nusbaum C."/>
            <person name="Birren B."/>
        </authorList>
    </citation>
    <scope>NUCLEOTIDE SEQUENCE [LARGE SCALE GENOMIC DNA]</scope>
    <source>
        <strain evidence="13 14">CBS 617.96</strain>
    </source>
</reference>
<keyword evidence="7 10" id="KW-0496">Mitochondrion</keyword>
<dbReference type="PANTHER" id="PTHR46181:SF3">
    <property type="entry name" value="MITOCHONDRIAL GLYCINE TRANSPORTER"/>
    <property type="match status" value="1"/>
</dbReference>
<evidence type="ECO:0000256" key="2">
    <source>
        <dbReference type="ARBA" id="ARBA00022448"/>
    </source>
</evidence>
<keyword evidence="8 10" id="KW-0472">Membrane</keyword>
<dbReference type="EMBL" id="AMWN01000002">
    <property type="protein sequence ID" value="EXJ94115.1"/>
    <property type="molecule type" value="Genomic_DNA"/>
</dbReference>
<proteinExistence type="inferred from homology"/>
<dbReference type="RefSeq" id="XP_007721609.1">
    <property type="nucleotide sequence ID" value="XM_007723419.1"/>
</dbReference>
<evidence type="ECO:0000256" key="8">
    <source>
        <dbReference type="ARBA" id="ARBA00023136"/>
    </source>
</evidence>
<feature type="compositionally biased region" description="Basic residues" evidence="12">
    <location>
        <begin position="141"/>
        <end position="151"/>
    </location>
</feature>
<dbReference type="InterPro" id="IPR023395">
    <property type="entry name" value="MCP_dom_sf"/>
</dbReference>
<sequence length="371" mass="39493">MSNGAANNATVVQPPKSRKAHPTFHFLAGLTSGVGSAVLLQPADLLKTRVQQSRTSSLLPVLRSILSSPHPIAGLWRGTIPSALRTGFGSALYFTSLSSLRQVLANNSSDNNNNAGSSSFPAGDDGRSGSGSDSREGSPPKRTRDRNRHTHTSSSVLPTLSNTQNLLTGATARVFAGFVLMPVTVIKVRYESDLYAYKSIASAARSIYASEGLKGFFSGFGATAVRDAPYAGLYVLFYEACKKDLNKLLSARARLKSGADDDAGQPRPSWATSATINASSGVLAAGLATALTNPFDAVKTRLQLMPQKYGNMVKATRLMLKEDGIKSFFDGLALRMGRKALSSALAWTVYEDLISRAERFVAHNEDGKAVV</sequence>
<dbReference type="AlphaFoldDB" id="W9YWQ5"/>
<dbReference type="InterPro" id="IPR030847">
    <property type="entry name" value="Hem25/SLC25A38"/>
</dbReference>
<evidence type="ECO:0000256" key="11">
    <source>
        <dbReference type="PROSITE-ProRule" id="PRU00282"/>
    </source>
</evidence>
<dbReference type="GeneID" id="19157408"/>
<name>W9YWQ5_9EURO</name>
<feature type="region of interest" description="Disordered" evidence="12">
    <location>
        <begin position="108"/>
        <end position="158"/>
    </location>
</feature>
<keyword evidence="2 10" id="KW-0813">Transport</keyword>
<accession>W9YWQ5</accession>
<feature type="repeat" description="Solcar" evidence="11">
    <location>
        <begin position="272"/>
        <end position="356"/>
    </location>
</feature>
<dbReference type="OrthoDB" id="1924968at2759"/>
<evidence type="ECO:0000256" key="7">
    <source>
        <dbReference type="ARBA" id="ARBA00023128"/>
    </source>
</evidence>
<dbReference type="InterPro" id="IPR018108">
    <property type="entry name" value="MCP_transmembrane"/>
</dbReference>
<evidence type="ECO:0000313" key="14">
    <source>
        <dbReference type="Proteomes" id="UP000019484"/>
    </source>
</evidence>
<dbReference type="SUPFAM" id="SSF103506">
    <property type="entry name" value="Mitochondrial carrier"/>
    <property type="match status" value="1"/>
</dbReference>
<dbReference type="Proteomes" id="UP000019484">
    <property type="component" value="Unassembled WGS sequence"/>
</dbReference>
<dbReference type="GO" id="GO:1904983">
    <property type="term" value="P:glycine import into mitochondrion"/>
    <property type="evidence" value="ECO:0007669"/>
    <property type="project" value="UniProtKB-UniRule"/>
</dbReference>
<evidence type="ECO:0000256" key="10">
    <source>
        <dbReference type="HAMAP-Rule" id="MF_03064"/>
    </source>
</evidence>
<dbReference type="GO" id="GO:0005743">
    <property type="term" value="C:mitochondrial inner membrane"/>
    <property type="evidence" value="ECO:0007669"/>
    <property type="project" value="UniProtKB-SubCell"/>
</dbReference>
<keyword evidence="5 10" id="KW-0999">Mitochondrion inner membrane</keyword>
<keyword evidence="14" id="KW-1185">Reference proteome</keyword>
<evidence type="ECO:0000256" key="4">
    <source>
        <dbReference type="ARBA" id="ARBA00022737"/>
    </source>
</evidence>
<dbReference type="PROSITE" id="PS50920">
    <property type="entry name" value="SOLCAR"/>
    <property type="match status" value="3"/>
</dbReference>
<evidence type="ECO:0000256" key="9">
    <source>
        <dbReference type="ARBA" id="ARBA00034060"/>
    </source>
</evidence>
<evidence type="ECO:0000256" key="1">
    <source>
        <dbReference type="ARBA" id="ARBA00004141"/>
    </source>
</evidence>
<comment type="subcellular location">
    <subcellularLocation>
        <location evidence="1">Membrane</location>
        <topology evidence="1">Multi-pass membrane protein</topology>
    </subcellularLocation>
    <subcellularLocation>
        <location evidence="10">Mitochondrion inner membrane</location>
        <topology evidence="10">Multi-pass membrane protein</topology>
    </subcellularLocation>
</comment>
<evidence type="ECO:0000313" key="13">
    <source>
        <dbReference type="EMBL" id="EXJ94115.1"/>
    </source>
</evidence>